<proteinExistence type="predicted"/>
<dbReference type="Proteomes" id="UP000320762">
    <property type="component" value="Unassembled WGS sequence"/>
</dbReference>
<dbReference type="EMBL" id="VDMD01000008">
    <property type="protein sequence ID" value="TRM64048.1"/>
    <property type="molecule type" value="Genomic_DNA"/>
</dbReference>
<dbReference type="SUPFAM" id="SSF52833">
    <property type="entry name" value="Thioredoxin-like"/>
    <property type="match status" value="1"/>
</dbReference>
<dbReference type="GO" id="GO:0005788">
    <property type="term" value="C:endoplasmic reticulum lumen"/>
    <property type="evidence" value="ECO:0007669"/>
    <property type="project" value="TreeGrafter"/>
</dbReference>
<gene>
    <name evidence="4" type="ORF">BD626DRAFT_264667</name>
</gene>
<feature type="chain" id="PRO_5022064093" evidence="2">
    <location>
        <begin position="22"/>
        <end position="318"/>
    </location>
</feature>
<dbReference type="OrthoDB" id="427280at2759"/>
<name>A0A550CGW5_9AGAR</name>
<evidence type="ECO:0000259" key="3">
    <source>
        <dbReference type="PROSITE" id="PS51352"/>
    </source>
</evidence>
<dbReference type="GO" id="GO:0034976">
    <property type="term" value="P:response to endoplasmic reticulum stress"/>
    <property type="evidence" value="ECO:0007669"/>
    <property type="project" value="TreeGrafter"/>
</dbReference>
<dbReference type="PROSITE" id="PS51352">
    <property type="entry name" value="THIOREDOXIN_2"/>
    <property type="match status" value="1"/>
</dbReference>
<dbReference type="InterPro" id="IPR036249">
    <property type="entry name" value="Thioredoxin-like_sf"/>
</dbReference>
<protein>
    <submittedName>
        <fullName evidence="4">Thioredoxin-like protein</fullName>
    </submittedName>
</protein>
<sequence length="318" mass="34630">MKFSLQSLTLTLALAAPLVSAGMFPSSGDSKVKMLNSKDFRKVMKEGHTSLVAFVAPWCGHCQRLVPEYMKAAKSLDPMIPLYAVDCDDEANKRLCSEQGVQGFPTVKLFPQGADQAPMPYNGERTAKAIHDWTARRVPTLVKKLKEPTEIAPWVEDDTDKARLLLLTKEKKVPLLWKVLANNFRGKLALGVHKDEDGEATEALGHSPTGKSMVLVFPAGATKSVLYDGKMKLAPLTKFFESILDGTADLHLPEDDVTTEDDEPVAVDSSEVVLEEEPVDVSAAKASVVVEEPVVPTADKETPAEPTPDADSHPKDEL</sequence>
<feature type="signal peptide" evidence="2">
    <location>
        <begin position="1"/>
        <end position="21"/>
    </location>
</feature>
<keyword evidence="5" id="KW-1185">Reference proteome</keyword>
<dbReference type="PRINTS" id="PR00421">
    <property type="entry name" value="THIOREDOXIN"/>
</dbReference>
<dbReference type="PANTHER" id="PTHR45815">
    <property type="entry name" value="PROTEIN DISULFIDE-ISOMERASE A6"/>
    <property type="match status" value="1"/>
</dbReference>
<reference evidence="4 5" key="1">
    <citation type="journal article" date="2019" name="New Phytol.">
        <title>Comparative genomics reveals unique wood-decay strategies and fruiting body development in the Schizophyllaceae.</title>
        <authorList>
            <person name="Almasi E."/>
            <person name="Sahu N."/>
            <person name="Krizsan K."/>
            <person name="Balint B."/>
            <person name="Kovacs G.M."/>
            <person name="Kiss B."/>
            <person name="Cseklye J."/>
            <person name="Drula E."/>
            <person name="Henrissat B."/>
            <person name="Nagy I."/>
            <person name="Chovatia M."/>
            <person name="Adam C."/>
            <person name="LaButti K."/>
            <person name="Lipzen A."/>
            <person name="Riley R."/>
            <person name="Grigoriev I.V."/>
            <person name="Nagy L.G."/>
        </authorList>
    </citation>
    <scope>NUCLEOTIDE SEQUENCE [LARGE SCALE GENOMIC DNA]</scope>
    <source>
        <strain evidence="4 5">NL-1724</strain>
    </source>
</reference>
<organism evidence="4 5">
    <name type="scientific">Schizophyllum amplum</name>
    <dbReference type="NCBI Taxonomy" id="97359"/>
    <lineage>
        <taxon>Eukaryota</taxon>
        <taxon>Fungi</taxon>
        <taxon>Dikarya</taxon>
        <taxon>Basidiomycota</taxon>
        <taxon>Agaricomycotina</taxon>
        <taxon>Agaricomycetes</taxon>
        <taxon>Agaricomycetidae</taxon>
        <taxon>Agaricales</taxon>
        <taxon>Schizophyllaceae</taxon>
        <taxon>Schizophyllum</taxon>
    </lineage>
</organism>
<accession>A0A550CGW5</accession>
<dbReference type="Gene3D" id="3.40.30.10">
    <property type="entry name" value="Glutaredoxin"/>
    <property type="match status" value="2"/>
</dbReference>
<evidence type="ECO:0000313" key="4">
    <source>
        <dbReference type="EMBL" id="TRM64048.1"/>
    </source>
</evidence>
<dbReference type="AlphaFoldDB" id="A0A550CGW5"/>
<feature type="region of interest" description="Disordered" evidence="1">
    <location>
        <begin position="276"/>
        <end position="318"/>
    </location>
</feature>
<dbReference type="PANTHER" id="PTHR45815:SF3">
    <property type="entry name" value="PROTEIN DISULFIDE-ISOMERASE A6"/>
    <property type="match status" value="1"/>
</dbReference>
<evidence type="ECO:0000313" key="5">
    <source>
        <dbReference type="Proteomes" id="UP000320762"/>
    </source>
</evidence>
<dbReference type="GO" id="GO:0015035">
    <property type="term" value="F:protein-disulfide reductase activity"/>
    <property type="evidence" value="ECO:0007669"/>
    <property type="project" value="TreeGrafter"/>
</dbReference>
<keyword evidence="2" id="KW-0732">Signal</keyword>
<evidence type="ECO:0000256" key="1">
    <source>
        <dbReference type="SAM" id="MobiDB-lite"/>
    </source>
</evidence>
<dbReference type="InterPro" id="IPR013766">
    <property type="entry name" value="Thioredoxin_domain"/>
</dbReference>
<feature type="compositionally biased region" description="Low complexity" evidence="1">
    <location>
        <begin position="280"/>
        <end position="297"/>
    </location>
</feature>
<dbReference type="STRING" id="97359.A0A550CGW5"/>
<evidence type="ECO:0000256" key="2">
    <source>
        <dbReference type="SAM" id="SignalP"/>
    </source>
</evidence>
<dbReference type="Pfam" id="PF00085">
    <property type="entry name" value="Thioredoxin"/>
    <property type="match status" value="1"/>
</dbReference>
<feature type="domain" description="Thioredoxin" evidence="3">
    <location>
        <begin position="10"/>
        <end position="143"/>
    </location>
</feature>
<comment type="caution">
    <text evidence="4">The sequence shown here is derived from an EMBL/GenBank/DDBJ whole genome shotgun (WGS) entry which is preliminary data.</text>
</comment>